<organism evidence="7 8">
    <name type="scientific">Anisodus acutangulus</name>
    <dbReference type="NCBI Taxonomy" id="402998"/>
    <lineage>
        <taxon>Eukaryota</taxon>
        <taxon>Viridiplantae</taxon>
        <taxon>Streptophyta</taxon>
        <taxon>Embryophyta</taxon>
        <taxon>Tracheophyta</taxon>
        <taxon>Spermatophyta</taxon>
        <taxon>Magnoliopsida</taxon>
        <taxon>eudicotyledons</taxon>
        <taxon>Gunneridae</taxon>
        <taxon>Pentapetalae</taxon>
        <taxon>asterids</taxon>
        <taxon>lamiids</taxon>
        <taxon>Solanales</taxon>
        <taxon>Solanaceae</taxon>
        <taxon>Solanoideae</taxon>
        <taxon>Hyoscyameae</taxon>
        <taxon>Anisodus</taxon>
    </lineage>
</organism>
<evidence type="ECO:0000256" key="2">
    <source>
        <dbReference type="ARBA" id="ARBA00023158"/>
    </source>
</evidence>
<dbReference type="InterPro" id="IPR038588">
    <property type="entry name" value="XS_domain_sf"/>
</dbReference>
<keyword evidence="8" id="KW-1185">Reference proteome</keyword>
<sequence length="687" mass="79580">MTTRTEQNNFSPCCLTFIKVQTIKIPHTIGVCILVLESSDISGSCLSLPFIEMSSSSGEESEFSDSEIYEFKEKPYQELRTGKLRVKGPNGSLRCPFCAGKKKQDYKYKDLLQHATGVSKGSANRRAKQKANHLALVKYLETDLVNEAEPIPKLALTPERSEPEKNELFFWPWTAVVVNVSKETANGRSLDDKEYWLKKFSMYMPLEVKFFCDNQARVSEAVVRFNCDWTGFKGAMEFEKSFEASHCSKQEWKSHRSCPGPNLYGWVAREDDYIAEGAVGEYLREKGELKTISGLIKEETQGRKEVVAHLANEIDMKNENLDELQTKYNLNTLSLRQMLEEKDMLHRSFFEESRKMQRQAREHVQKVLLEQEMLSLELESKKKKLDSWSRELNKREALTEREKQTLDEEKKQNDVRNSALQMASVEQRKADENVLRLVEEQKREKEEALKKILELERDLDAKQKLEMEIAELKGKLEVMKHLGGNDDAAVQNKIKEMNEELKDKMEEMDNMESLNQTLVTKERQSNDELQDARKTLKEGLLEILSSGRAHIGIKRMGEIDSKAFQNALKQRFPNQEAEIKAIELLSLWQEKIKDPDWHPFKTIMVDASNAERVIDENDEALKRLKEEFGDEIFNAVTAALKEIEEYNPSGRYAIPELWNFKEGRKATLKEVISFIFKQLKTQKRKRA</sequence>
<gene>
    <name evidence="7" type="ORF">K7X08_024282</name>
</gene>
<dbReference type="Pfam" id="PF03470">
    <property type="entry name" value="zf-XS"/>
    <property type="match status" value="1"/>
</dbReference>
<accession>A0A9Q1MAI6</accession>
<dbReference type="Pfam" id="PF03468">
    <property type="entry name" value="XS"/>
    <property type="match status" value="1"/>
</dbReference>
<feature type="coiled-coil region" evidence="3">
    <location>
        <begin position="378"/>
        <end position="524"/>
    </location>
</feature>
<evidence type="ECO:0000256" key="3">
    <source>
        <dbReference type="SAM" id="Coils"/>
    </source>
</evidence>
<evidence type="ECO:0000313" key="8">
    <source>
        <dbReference type="Proteomes" id="UP001152561"/>
    </source>
</evidence>
<keyword evidence="1 3" id="KW-0175">Coiled coil</keyword>
<feature type="domain" description="Zinc finger-XS" evidence="6">
    <location>
        <begin position="95"/>
        <end position="137"/>
    </location>
</feature>
<reference evidence="8" key="1">
    <citation type="journal article" date="2023" name="Proc. Natl. Acad. Sci. U.S.A.">
        <title>Genomic and structural basis for evolution of tropane alkaloid biosynthesis.</title>
        <authorList>
            <person name="Wanga Y.-J."/>
            <person name="Taina T."/>
            <person name="Yua J.-Y."/>
            <person name="Lia J."/>
            <person name="Xua B."/>
            <person name="Chenc J."/>
            <person name="D'Auriad J.C."/>
            <person name="Huanga J.-P."/>
            <person name="Huanga S.-X."/>
        </authorList>
    </citation>
    <scope>NUCLEOTIDE SEQUENCE [LARGE SCALE GENOMIC DNA]</scope>
    <source>
        <strain evidence="8">cv. KIB-2019</strain>
    </source>
</reference>
<dbReference type="OrthoDB" id="1287193at2759"/>
<evidence type="ECO:0000259" key="5">
    <source>
        <dbReference type="Pfam" id="PF03469"/>
    </source>
</evidence>
<evidence type="ECO:0000259" key="4">
    <source>
        <dbReference type="Pfam" id="PF03468"/>
    </source>
</evidence>
<dbReference type="InterPro" id="IPR005381">
    <property type="entry name" value="Znf-XS_domain"/>
</dbReference>
<feature type="domain" description="Factor of DNA methylation 1-5/IDN2" evidence="5">
    <location>
        <begin position="554"/>
        <end position="685"/>
    </location>
</feature>
<dbReference type="PANTHER" id="PTHR21596">
    <property type="entry name" value="RIBONUCLEASE P SUBUNIT P38"/>
    <property type="match status" value="1"/>
</dbReference>
<dbReference type="PANTHER" id="PTHR21596:SF3">
    <property type="entry name" value="FACTOR OF DNA METHYLATION 1-RELATED"/>
    <property type="match status" value="1"/>
</dbReference>
<dbReference type="InterPro" id="IPR005380">
    <property type="entry name" value="XS_domain"/>
</dbReference>
<dbReference type="AlphaFoldDB" id="A0A9Q1MAI6"/>
<comment type="caution">
    <text evidence="7">The sequence shown here is derived from an EMBL/GenBank/DDBJ whole genome shotgun (WGS) entry which is preliminary data.</text>
</comment>
<dbReference type="Proteomes" id="UP001152561">
    <property type="component" value="Unassembled WGS sequence"/>
</dbReference>
<name>A0A9Q1MAI6_9SOLA</name>
<evidence type="ECO:0000256" key="1">
    <source>
        <dbReference type="ARBA" id="ARBA00023054"/>
    </source>
</evidence>
<dbReference type="GO" id="GO:0080188">
    <property type="term" value="P:gene silencing by siRNA-directed DNA methylation"/>
    <property type="evidence" value="ECO:0007669"/>
    <property type="project" value="InterPro"/>
</dbReference>
<protein>
    <submittedName>
        <fullName evidence="7">Uncharacterized protein</fullName>
    </submittedName>
</protein>
<proteinExistence type="predicted"/>
<evidence type="ECO:0000259" key="6">
    <source>
        <dbReference type="Pfam" id="PF03470"/>
    </source>
</evidence>
<dbReference type="EMBL" id="JAJAGQ010000009">
    <property type="protein sequence ID" value="KAJ8553604.1"/>
    <property type="molecule type" value="Genomic_DNA"/>
</dbReference>
<evidence type="ECO:0000313" key="7">
    <source>
        <dbReference type="EMBL" id="KAJ8553604.1"/>
    </source>
</evidence>
<feature type="domain" description="XS" evidence="4">
    <location>
        <begin position="167"/>
        <end position="273"/>
    </location>
</feature>
<dbReference type="InterPro" id="IPR045177">
    <property type="entry name" value="FDM1-5/IDN2"/>
</dbReference>
<keyword evidence="2" id="KW-0943">RNA-mediated gene silencing</keyword>
<dbReference type="Gene3D" id="3.30.70.2890">
    <property type="entry name" value="XS domain"/>
    <property type="match status" value="1"/>
</dbReference>
<dbReference type="InterPro" id="IPR005379">
    <property type="entry name" value="FDM1-5/IDN2_XH"/>
</dbReference>
<dbReference type="Pfam" id="PF03469">
    <property type="entry name" value="XH"/>
    <property type="match status" value="1"/>
</dbReference>